<dbReference type="Pfam" id="PF16461">
    <property type="entry name" value="Phage_TTP_12"/>
    <property type="match status" value="1"/>
</dbReference>
<organism evidence="2 3">
    <name type="scientific">Rhizobium lusitanum</name>
    <dbReference type="NCBI Taxonomy" id="293958"/>
    <lineage>
        <taxon>Bacteria</taxon>
        <taxon>Pseudomonadati</taxon>
        <taxon>Pseudomonadota</taxon>
        <taxon>Alphaproteobacteria</taxon>
        <taxon>Hyphomicrobiales</taxon>
        <taxon>Rhizobiaceae</taxon>
        <taxon>Rhizobium/Agrobacterium group</taxon>
        <taxon>Rhizobium</taxon>
    </lineage>
</organism>
<feature type="domain" description="Lambda phage tail tube protein N-terminal" evidence="1">
    <location>
        <begin position="21"/>
        <end position="145"/>
    </location>
</feature>
<proteinExistence type="predicted"/>
<accession>A0A6L9U9I8</accession>
<dbReference type="Gene3D" id="4.10.410.40">
    <property type="match status" value="1"/>
</dbReference>
<reference evidence="2 3" key="1">
    <citation type="submission" date="2019-12" db="EMBL/GenBank/DDBJ databases">
        <title>Rhizobium genotypes associated with high levels of biological nitrogen fixation by grain legumes in a temperate-maritime cropping system.</title>
        <authorList>
            <person name="Maluk M."/>
            <person name="Francesc Ferrando Molina F."/>
            <person name="Lopez Del Egido L."/>
            <person name="Lafos M."/>
            <person name="Langarica-Fuentes A."/>
            <person name="Gebre Yohannes G."/>
            <person name="Young M.W."/>
            <person name="Martin P."/>
            <person name="Gantlett R."/>
            <person name="Kenicer G."/>
            <person name="Hawes C."/>
            <person name="Begg G.S."/>
            <person name="Quilliam R.S."/>
            <person name="Squire G.R."/>
            <person name="Poole P.S."/>
            <person name="Young P.W."/>
            <person name="Iannetta P.M."/>
            <person name="James E.K."/>
        </authorList>
    </citation>
    <scope>NUCLEOTIDE SEQUENCE [LARGE SCALE GENOMIC DNA]</scope>
    <source>
        <strain evidence="2 3">JHI1118</strain>
    </source>
</reference>
<evidence type="ECO:0000259" key="1">
    <source>
        <dbReference type="Pfam" id="PF16461"/>
    </source>
</evidence>
<evidence type="ECO:0000313" key="2">
    <source>
        <dbReference type="EMBL" id="NEI70956.1"/>
    </source>
</evidence>
<name>A0A6L9U9I8_9HYPH</name>
<comment type="caution">
    <text evidence="2">The sequence shown here is derived from an EMBL/GenBank/DDBJ whole genome shotgun (WGS) entry which is preliminary data.</text>
</comment>
<sequence length="150" mass="15995">MSQKSTGKAGIGVTMQVGDGASPEVFTTVANVTTMSVGGVTLNTIDATHLNSPNFYQEFIAGLKSADEWTFTMQWDPTDPTQSGTTGLRAKLEARELVTFRINTQAIGLPISLEADAFVSQLGNIDISPEAIMTQQCTIRPSGAPREVDN</sequence>
<gene>
    <name evidence="2" type="ORF">GR212_15335</name>
</gene>
<evidence type="ECO:0000313" key="3">
    <source>
        <dbReference type="Proteomes" id="UP000483035"/>
    </source>
</evidence>
<dbReference type="InterPro" id="IPR032494">
    <property type="entry name" value="Phage_TTP_N"/>
</dbReference>
<dbReference type="AlphaFoldDB" id="A0A6L9U9I8"/>
<protein>
    <recommendedName>
        <fullName evidence="1">Lambda phage tail tube protein N-terminal domain-containing protein</fullName>
    </recommendedName>
</protein>
<dbReference type="Proteomes" id="UP000483035">
    <property type="component" value="Unassembled WGS sequence"/>
</dbReference>
<dbReference type="RefSeq" id="WP_163987442.1">
    <property type="nucleotide sequence ID" value="NZ_WUEY01000006.1"/>
</dbReference>
<dbReference type="EMBL" id="WUEY01000006">
    <property type="protein sequence ID" value="NEI70956.1"/>
    <property type="molecule type" value="Genomic_DNA"/>
</dbReference>